<dbReference type="EMBL" id="AP021889">
    <property type="protein sequence ID" value="BBP45687.1"/>
    <property type="molecule type" value="Genomic_DNA"/>
</dbReference>
<organism evidence="1 2">
    <name type="scientific">Thiosulfatimonas sediminis</name>
    <dbReference type="NCBI Taxonomy" id="2675054"/>
    <lineage>
        <taxon>Bacteria</taxon>
        <taxon>Pseudomonadati</taxon>
        <taxon>Pseudomonadota</taxon>
        <taxon>Gammaproteobacteria</taxon>
        <taxon>Thiotrichales</taxon>
        <taxon>Piscirickettsiaceae</taxon>
        <taxon>Thiosulfatimonas</taxon>
    </lineage>
</organism>
<accession>A0A6F8PUI2</accession>
<dbReference type="AlphaFoldDB" id="A0A6F8PUI2"/>
<dbReference type="KEGG" id="tse:THMIRHAS_10600"/>
<evidence type="ECO:0000313" key="2">
    <source>
        <dbReference type="Proteomes" id="UP000501726"/>
    </source>
</evidence>
<dbReference type="Proteomes" id="UP000501726">
    <property type="component" value="Chromosome"/>
</dbReference>
<proteinExistence type="predicted"/>
<dbReference type="RefSeq" id="WP_173271603.1">
    <property type="nucleotide sequence ID" value="NZ_AP021889.1"/>
</dbReference>
<gene>
    <name evidence="1" type="ORF">THMIRHAS_10600</name>
</gene>
<name>A0A6F8PUI2_9GAMM</name>
<protein>
    <submittedName>
        <fullName evidence="1">Uncharacterized protein</fullName>
    </submittedName>
</protein>
<keyword evidence="2" id="KW-1185">Reference proteome</keyword>
<evidence type="ECO:0000313" key="1">
    <source>
        <dbReference type="EMBL" id="BBP45687.1"/>
    </source>
</evidence>
<reference evidence="2" key="1">
    <citation type="submission" date="2019-11" db="EMBL/GenBank/DDBJ databases">
        <title>Isolation and characterization of two novel species in the genus Thiomicrorhabdus.</title>
        <authorList>
            <person name="Mochizuki J."/>
            <person name="Kojima H."/>
            <person name="Fukui M."/>
        </authorList>
    </citation>
    <scope>NUCLEOTIDE SEQUENCE [LARGE SCALE GENOMIC DNA]</scope>
    <source>
        <strain evidence="2">aks77</strain>
    </source>
</reference>
<sequence>MIKDYQDLQQLVSSAGVIFSEQNPTYQFEFSQAENGACTLLEKKSGKKFVFMLAKLGAELKLGFAFYDANEPQPDWIDDVLASGSTTKTLCQLLESEFV</sequence>